<dbReference type="EMBL" id="JANIIK010000111">
    <property type="protein sequence ID" value="KAJ3594645.1"/>
    <property type="molecule type" value="Genomic_DNA"/>
</dbReference>
<gene>
    <name evidence="3" type="ORF">NHX12_003952</name>
</gene>
<evidence type="ECO:0000256" key="1">
    <source>
        <dbReference type="SAM" id="MobiDB-lite"/>
    </source>
</evidence>
<protein>
    <recommendedName>
        <fullName evidence="5">Ig-like domain-containing protein</fullName>
    </recommendedName>
</protein>
<keyword evidence="2" id="KW-1133">Transmembrane helix</keyword>
<feature type="compositionally biased region" description="Basic and acidic residues" evidence="1">
    <location>
        <begin position="75"/>
        <end position="96"/>
    </location>
</feature>
<organism evidence="3 4">
    <name type="scientific">Muraenolepis orangiensis</name>
    <name type="common">Patagonian moray cod</name>
    <dbReference type="NCBI Taxonomy" id="630683"/>
    <lineage>
        <taxon>Eukaryota</taxon>
        <taxon>Metazoa</taxon>
        <taxon>Chordata</taxon>
        <taxon>Craniata</taxon>
        <taxon>Vertebrata</taxon>
        <taxon>Euteleostomi</taxon>
        <taxon>Actinopterygii</taxon>
        <taxon>Neopterygii</taxon>
        <taxon>Teleostei</taxon>
        <taxon>Neoteleostei</taxon>
        <taxon>Acanthomorphata</taxon>
        <taxon>Zeiogadaria</taxon>
        <taxon>Gadariae</taxon>
        <taxon>Gadiformes</taxon>
        <taxon>Muraenolepidoidei</taxon>
        <taxon>Muraenolepididae</taxon>
        <taxon>Muraenolepis</taxon>
    </lineage>
</organism>
<feature type="compositionally biased region" description="Pro residues" evidence="1">
    <location>
        <begin position="192"/>
        <end position="202"/>
    </location>
</feature>
<evidence type="ECO:0000313" key="4">
    <source>
        <dbReference type="Proteomes" id="UP001148018"/>
    </source>
</evidence>
<feature type="region of interest" description="Disordered" evidence="1">
    <location>
        <begin position="72"/>
        <end position="219"/>
    </location>
</feature>
<name>A0A9Q0DTJ4_9TELE</name>
<dbReference type="AlphaFoldDB" id="A0A9Q0DTJ4"/>
<keyword evidence="4" id="KW-1185">Reference proteome</keyword>
<evidence type="ECO:0008006" key="5">
    <source>
        <dbReference type="Google" id="ProtNLM"/>
    </source>
</evidence>
<accession>A0A9Q0DTJ4</accession>
<reference evidence="3" key="1">
    <citation type="submission" date="2022-07" db="EMBL/GenBank/DDBJ databases">
        <title>Chromosome-level genome of Muraenolepis orangiensis.</title>
        <authorList>
            <person name="Kim J."/>
        </authorList>
    </citation>
    <scope>NUCLEOTIDE SEQUENCE</scope>
    <source>
        <strain evidence="3">KU_S4_2022</strain>
        <tissue evidence="3">Muscle</tissue>
    </source>
</reference>
<dbReference type="OrthoDB" id="8872282at2759"/>
<keyword evidence="2" id="KW-0812">Transmembrane</keyword>
<dbReference type="Proteomes" id="UP001148018">
    <property type="component" value="Unassembled WGS sequence"/>
</dbReference>
<keyword evidence="2" id="KW-0472">Membrane</keyword>
<comment type="caution">
    <text evidence="3">The sequence shown here is derived from an EMBL/GenBank/DDBJ whole genome shotgun (WGS) entry which is preliminary data.</text>
</comment>
<feature type="transmembrane region" description="Helical" evidence="2">
    <location>
        <begin position="41"/>
        <end position="64"/>
    </location>
</feature>
<feature type="compositionally biased region" description="Polar residues" evidence="1">
    <location>
        <begin position="97"/>
        <end position="106"/>
    </location>
</feature>
<evidence type="ECO:0000256" key="2">
    <source>
        <dbReference type="SAM" id="Phobius"/>
    </source>
</evidence>
<feature type="compositionally biased region" description="Acidic residues" evidence="1">
    <location>
        <begin position="182"/>
        <end position="191"/>
    </location>
</feature>
<evidence type="ECO:0000313" key="3">
    <source>
        <dbReference type="EMBL" id="KAJ3594645.1"/>
    </source>
</evidence>
<sequence>MNDSGSYECVAKNIVGAAAAEITVAIAKHSRQSEEESQHSLLLMVVGAVAGGLVLVLVLVLLLVHRHHRHKNRKLATELSERTEEMNTLSRHESSRRLNSVSTDPRLQSDGYDLRVDSRIKSSQMSLERPVYKASQSSLSGRWGPAADGESSNMSLDSGLPSSLVPLKPQPEDSLGPREQDPESPTEEDGPPLEPDWSPPRSTPEEAEEGDSSSSNFQISEALTNHFYYSNGVLRPKPHSNAILLHPRGQVI</sequence>
<proteinExistence type="predicted"/>